<evidence type="ECO:0000259" key="1">
    <source>
        <dbReference type="Pfam" id="PF00085"/>
    </source>
</evidence>
<dbReference type="InterPro" id="IPR013766">
    <property type="entry name" value="Thioredoxin_domain"/>
</dbReference>
<sequence>MAIYEIEEDEWLRLARIGNGKDALLFSSPFCGTCKVAERMLDIVQAAEVPTTMYKININYAPKLREAWKITSVPCLVLVKNGEPQRFEYAMRSVDYLYKLLKENE</sequence>
<dbReference type="OrthoDB" id="5784238at2"/>
<organism evidence="2 3">
    <name type="scientific">Paenibacillus algorifonticola</name>
    <dbReference type="NCBI Taxonomy" id="684063"/>
    <lineage>
        <taxon>Bacteria</taxon>
        <taxon>Bacillati</taxon>
        <taxon>Bacillota</taxon>
        <taxon>Bacilli</taxon>
        <taxon>Bacillales</taxon>
        <taxon>Paenibacillaceae</taxon>
        <taxon>Paenibacillus</taxon>
    </lineage>
</organism>
<dbReference type="SUPFAM" id="SSF52833">
    <property type="entry name" value="Thioredoxin-like"/>
    <property type="match status" value="1"/>
</dbReference>
<dbReference type="AlphaFoldDB" id="A0A1I2D4W7"/>
<feature type="domain" description="Thioredoxin" evidence="1">
    <location>
        <begin position="25"/>
        <end position="98"/>
    </location>
</feature>
<dbReference type="EMBL" id="FONN01000006">
    <property type="protein sequence ID" value="SFE75020.1"/>
    <property type="molecule type" value="Genomic_DNA"/>
</dbReference>
<dbReference type="RefSeq" id="WP_052737032.1">
    <property type="nucleotide sequence ID" value="NZ_FONN01000006.1"/>
</dbReference>
<evidence type="ECO:0000313" key="3">
    <source>
        <dbReference type="Proteomes" id="UP000183410"/>
    </source>
</evidence>
<evidence type="ECO:0000313" key="2">
    <source>
        <dbReference type="EMBL" id="SFE75020.1"/>
    </source>
</evidence>
<dbReference type="InterPro" id="IPR036249">
    <property type="entry name" value="Thioredoxin-like_sf"/>
</dbReference>
<accession>A0A1I2D4W7</accession>
<gene>
    <name evidence="2" type="ORF">SAMN04487969_10683</name>
</gene>
<reference evidence="3" key="1">
    <citation type="submission" date="2016-10" db="EMBL/GenBank/DDBJ databases">
        <authorList>
            <person name="Varghese N."/>
            <person name="Submissions S."/>
        </authorList>
    </citation>
    <scope>NUCLEOTIDE SEQUENCE [LARGE SCALE GENOMIC DNA]</scope>
    <source>
        <strain evidence="3">CGMCC 1.10223</strain>
    </source>
</reference>
<keyword evidence="3" id="KW-1185">Reference proteome</keyword>
<dbReference type="Gene3D" id="3.40.30.10">
    <property type="entry name" value="Glutaredoxin"/>
    <property type="match status" value="1"/>
</dbReference>
<name>A0A1I2D4W7_9BACL</name>
<dbReference type="CDD" id="cd02947">
    <property type="entry name" value="TRX_family"/>
    <property type="match status" value="1"/>
</dbReference>
<protein>
    <submittedName>
        <fullName evidence="2">Thioredoxin</fullName>
    </submittedName>
</protein>
<proteinExistence type="predicted"/>
<dbReference type="Proteomes" id="UP000183410">
    <property type="component" value="Unassembled WGS sequence"/>
</dbReference>
<dbReference type="Pfam" id="PF00085">
    <property type="entry name" value="Thioredoxin"/>
    <property type="match status" value="1"/>
</dbReference>